<dbReference type="PANTHER" id="PTHR36436:SF6">
    <property type="entry name" value="SLL5081 PROTEIN"/>
    <property type="match status" value="1"/>
</dbReference>
<protein>
    <submittedName>
        <fullName evidence="1">DUF1963 domain-containing protein</fullName>
    </submittedName>
</protein>
<gene>
    <name evidence="1" type="ORF">FHG12_05220</name>
</gene>
<organism evidence="1 2">
    <name type="scientific">Hymenobacter jejuensis</name>
    <dbReference type="NCBI Taxonomy" id="2502781"/>
    <lineage>
        <taxon>Bacteria</taxon>
        <taxon>Pseudomonadati</taxon>
        <taxon>Bacteroidota</taxon>
        <taxon>Cytophagia</taxon>
        <taxon>Cytophagales</taxon>
        <taxon>Hymenobacteraceae</taxon>
        <taxon>Hymenobacter</taxon>
    </lineage>
</organism>
<dbReference type="AlphaFoldDB" id="A0A5B7ZYL9"/>
<dbReference type="Proteomes" id="UP000305398">
    <property type="component" value="Chromosome"/>
</dbReference>
<proteinExistence type="predicted"/>
<evidence type="ECO:0000313" key="2">
    <source>
        <dbReference type="Proteomes" id="UP000305398"/>
    </source>
</evidence>
<dbReference type="KEGG" id="hyj:FHG12_05220"/>
<evidence type="ECO:0000313" key="1">
    <source>
        <dbReference type="EMBL" id="QDA59543.1"/>
    </source>
</evidence>
<dbReference type="PANTHER" id="PTHR36436">
    <property type="entry name" value="SLL5081 PROTEIN"/>
    <property type="match status" value="1"/>
</dbReference>
<sequence length="318" mass="36764">MQLAAVSRFATSVFLFSLAQSQQSVNTGSTHNFLLQIMTRKEFEEALVAKNLAHHLDSFESVVRNCIRLLLTSEEEDLMPCGSSKIGGQPDLPPFITWPTEANGNPLSFIAQLNFSELSRLDKDQLLPKRGTLYFFYSAEQEAWGFDIKDKDKFKVIFYDGDTAQLSRVEYPDALDKYSKYTPCFVTPQQEISILPYSYFEERMKFLSREEGDIYWDIMNEGEVNKILGYADPIQNDMELECELVINGLYCGDSSGYDDPRAKGLEPNAINWRLLLQVDSNEDCEMMWGDSGRLYFWIREEDLRARNFDKSWFILQSY</sequence>
<name>A0A5B7ZYL9_9BACT</name>
<dbReference type="InterPro" id="IPR035948">
    <property type="entry name" value="YwqG-like_sf"/>
</dbReference>
<accession>A0A5B7ZYL9</accession>
<dbReference type="RefSeq" id="WP_139514724.1">
    <property type="nucleotide sequence ID" value="NZ_CP040896.1"/>
</dbReference>
<dbReference type="SUPFAM" id="SSF103032">
    <property type="entry name" value="Hypothetical protein YwqG"/>
    <property type="match status" value="1"/>
</dbReference>
<dbReference type="OrthoDB" id="1414356at2"/>
<dbReference type="EMBL" id="CP040896">
    <property type="protein sequence ID" value="QDA59543.1"/>
    <property type="molecule type" value="Genomic_DNA"/>
</dbReference>
<dbReference type="Pfam" id="PF09234">
    <property type="entry name" value="DUF1963"/>
    <property type="match status" value="1"/>
</dbReference>
<keyword evidence="2" id="KW-1185">Reference proteome</keyword>
<dbReference type="Gene3D" id="2.30.320.10">
    <property type="entry name" value="YwqG-like"/>
    <property type="match status" value="1"/>
</dbReference>
<dbReference type="InterPro" id="IPR015315">
    <property type="entry name" value="DUF1963"/>
</dbReference>
<reference evidence="1 2" key="1">
    <citation type="submission" date="2019-06" db="EMBL/GenBank/DDBJ databases">
        <authorList>
            <person name="Srinivasan S."/>
        </authorList>
    </citation>
    <scope>NUCLEOTIDE SEQUENCE [LARGE SCALE GENOMIC DNA]</scope>
    <source>
        <strain evidence="1 2">17J68-5</strain>
    </source>
</reference>